<dbReference type="GO" id="GO:0004252">
    <property type="term" value="F:serine-type endopeptidase activity"/>
    <property type="evidence" value="ECO:0007669"/>
    <property type="project" value="UniProtKB-UniRule"/>
</dbReference>
<gene>
    <name evidence="7" type="ORF">SAMN03080602_01524</name>
</gene>
<feature type="active site" description="Charge relay system" evidence="5">
    <location>
        <position position="293"/>
    </location>
</feature>
<keyword evidence="8" id="KW-1185">Reference proteome</keyword>
<dbReference type="InterPro" id="IPR036852">
    <property type="entry name" value="Peptidase_S8/S53_dom_sf"/>
</dbReference>
<organism evidence="7 8">
    <name type="scientific">Arenibacter troitsensis</name>
    <dbReference type="NCBI Taxonomy" id="188872"/>
    <lineage>
        <taxon>Bacteria</taxon>
        <taxon>Pseudomonadati</taxon>
        <taxon>Bacteroidota</taxon>
        <taxon>Flavobacteriia</taxon>
        <taxon>Flavobacteriales</taxon>
        <taxon>Flavobacteriaceae</taxon>
        <taxon>Arenibacter</taxon>
    </lineage>
</organism>
<feature type="domain" description="Peptidase S8/S53" evidence="6">
    <location>
        <begin position="285"/>
        <end position="549"/>
    </location>
</feature>
<keyword evidence="3 5" id="KW-0378">Hydrolase</keyword>
<name>A0A1X7J8S3_9FLAO</name>
<evidence type="ECO:0000256" key="5">
    <source>
        <dbReference type="PROSITE-ProRule" id="PRU01240"/>
    </source>
</evidence>
<evidence type="ECO:0000256" key="2">
    <source>
        <dbReference type="ARBA" id="ARBA00022670"/>
    </source>
</evidence>
<keyword evidence="2 5" id="KW-0645">Protease</keyword>
<comment type="similarity">
    <text evidence="1 5">Belongs to the peptidase S8 family.</text>
</comment>
<proteinExistence type="inferred from homology"/>
<dbReference type="AlphaFoldDB" id="A0A1X7J8S3"/>
<reference evidence="8" key="1">
    <citation type="submission" date="2017-04" db="EMBL/GenBank/DDBJ databases">
        <authorList>
            <person name="Varghese N."/>
            <person name="Submissions S."/>
        </authorList>
    </citation>
    <scope>NUCLEOTIDE SEQUENCE [LARGE SCALE GENOMIC DNA]</scope>
    <source>
        <strain evidence="8">DSM 19835</strain>
    </source>
</reference>
<dbReference type="PANTHER" id="PTHR43806">
    <property type="entry name" value="PEPTIDASE S8"/>
    <property type="match status" value="1"/>
</dbReference>
<dbReference type="InterPro" id="IPR050131">
    <property type="entry name" value="Peptidase_S8_subtilisin-like"/>
</dbReference>
<evidence type="ECO:0000256" key="1">
    <source>
        <dbReference type="ARBA" id="ARBA00011073"/>
    </source>
</evidence>
<dbReference type="InterPro" id="IPR015500">
    <property type="entry name" value="Peptidase_S8_subtilisin-rel"/>
</dbReference>
<dbReference type="STRING" id="188872.SAMN03080602_01524"/>
<accession>A0A1X7J8S3</accession>
<dbReference type="PANTHER" id="PTHR43806:SF11">
    <property type="entry name" value="CEREVISIN-RELATED"/>
    <property type="match status" value="1"/>
</dbReference>
<evidence type="ECO:0000256" key="4">
    <source>
        <dbReference type="ARBA" id="ARBA00022825"/>
    </source>
</evidence>
<dbReference type="EMBL" id="FXAO01000003">
    <property type="protein sequence ID" value="SMG24156.1"/>
    <property type="molecule type" value="Genomic_DNA"/>
</dbReference>
<protein>
    <submittedName>
        <fullName evidence="7">Subtilase family protein</fullName>
    </submittedName>
</protein>
<dbReference type="OrthoDB" id="1100338at2"/>
<dbReference type="RefSeq" id="WP_085497756.1">
    <property type="nucleotide sequence ID" value="NZ_FXAO01000003.1"/>
</dbReference>
<feature type="active site" description="Charge relay system" evidence="5">
    <location>
        <position position="508"/>
    </location>
</feature>
<feature type="active site" description="Charge relay system" evidence="5">
    <location>
        <position position="324"/>
    </location>
</feature>
<dbReference type="PRINTS" id="PR00723">
    <property type="entry name" value="SUBTILISIN"/>
</dbReference>
<dbReference type="GO" id="GO:0006508">
    <property type="term" value="P:proteolysis"/>
    <property type="evidence" value="ECO:0007669"/>
    <property type="project" value="UniProtKB-KW"/>
</dbReference>
<dbReference type="CDD" id="cd04847">
    <property type="entry name" value="Peptidases_S8_Subtilisin_like_2"/>
    <property type="match status" value="1"/>
</dbReference>
<dbReference type="Gene3D" id="3.40.50.200">
    <property type="entry name" value="Peptidase S8/S53 domain"/>
    <property type="match status" value="1"/>
</dbReference>
<dbReference type="Proteomes" id="UP000193420">
    <property type="component" value="Unassembled WGS sequence"/>
</dbReference>
<keyword evidence="4 5" id="KW-0720">Serine protease</keyword>
<dbReference type="SUPFAM" id="SSF52743">
    <property type="entry name" value="Subtilisin-like"/>
    <property type="match status" value="1"/>
</dbReference>
<dbReference type="InterPro" id="IPR034074">
    <property type="entry name" value="Y4bN_pept_dom"/>
</dbReference>
<dbReference type="PROSITE" id="PS51892">
    <property type="entry name" value="SUBTILASE"/>
    <property type="match status" value="1"/>
</dbReference>
<evidence type="ECO:0000256" key="3">
    <source>
        <dbReference type="ARBA" id="ARBA00022801"/>
    </source>
</evidence>
<evidence type="ECO:0000313" key="8">
    <source>
        <dbReference type="Proteomes" id="UP000193420"/>
    </source>
</evidence>
<evidence type="ECO:0000313" key="7">
    <source>
        <dbReference type="EMBL" id="SMG24156.1"/>
    </source>
</evidence>
<sequence length="789" mass="87476">MSENKKRRPILYNGQVYGEPVSKGGGGGPKAMPYTYEQAKEFVLNDIHETREVLRKMPDSARLPNEIILSLTLQPEFSAKSYYPETLFDLGYEKFGLTEIGSRVWRNKDYDSNEITDVQSEEYVAPIFSKMFFVRATEESLTKFENQLKKSSSTLTKSFQTDIRKISTLGILPTNEQILGLPDDWKQGRLEAVLHPFGIDKDKTLDHFINHLSKAGVNTNDVKFKQYRSGVSFISFNGNKHILDSLSGYNPLRTIHPLKMRDLPSIARGTSLTGGPNIPKFTKKSKTVVGVIDGGLDDSNPYTKNYSESEFSVTGSPIPGYVEHGTQVTGAVLFGPLNNYSTGDTLPEPLVSVKTFGVLSSNTNDPELYDAIDAIEKIIPNNKGIKVYNLSLGPSGPILDDSISRFTYSCDLLSIDHEVLFCVAVGNDGHIKGYERIQSPSDAVNCLAVGAFTNRKGVSIRAPYSSIGPGREGSKMKPDIMAFGGCDQHPIHLVSQNLGSKVWSQGTSFASPIAASLAGRLVGESNNTVDTLTAKALMIHSARDNNLNGSHCLEMGHGIIPDEMENIISCNDKSYTLIYRGELDPAKYAEFLIPWDENITKGKANFKWTVALLTDIDQLSSDDYTTSSVEVAFYPNRNKYVFKNNTGIDLDGDAKKSEIVDISKNPERMEYLLLNGWEQSNFPQTDSAKPQFRTELELKEDLKWDSLDAREVTKFSKSIDEPVFHIHALGRGNRNGVKKVKFALILTVTTPKAEVDLYANILNKYSALIPLQIDIEARSEVVVKTDSDD</sequence>
<dbReference type="Pfam" id="PF00082">
    <property type="entry name" value="Peptidase_S8"/>
    <property type="match status" value="1"/>
</dbReference>
<evidence type="ECO:0000259" key="6">
    <source>
        <dbReference type="Pfam" id="PF00082"/>
    </source>
</evidence>
<dbReference type="InterPro" id="IPR000209">
    <property type="entry name" value="Peptidase_S8/S53_dom"/>
</dbReference>